<gene>
    <name evidence="9" type="ORF">CTOB1V02_LOCUS8203</name>
</gene>
<dbReference type="PANTHER" id="PTHR24394">
    <property type="entry name" value="ZINC FINGER PROTEIN"/>
    <property type="match status" value="1"/>
</dbReference>
<dbReference type="OrthoDB" id="6077919at2759"/>
<keyword evidence="3" id="KW-0677">Repeat</keyword>
<dbReference type="Pfam" id="PF13894">
    <property type="entry name" value="zf-C2H2_4"/>
    <property type="match status" value="1"/>
</dbReference>
<dbReference type="AlphaFoldDB" id="A0A7R8WEU7"/>
<dbReference type="PANTHER" id="PTHR24394:SF48">
    <property type="entry name" value="ZINC FINGER PROTEIN 771"/>
    <property type="match status" value="1"/>
</dbReference>
<dbReference type="GO" id="GO:0003677">
    <property type="term" value="F:DNA binding"/>
    <property type="evidence" value="ECO:0007669"/>
    <property type="project" value="UniProtKB-KW"/>
</dbReference>
<dbReference type="PROSITE" id="PS50157">
    <property type="entry name" value="ZINC_FINGER_C2H2_2"/>
    <property type="match status" value="3"/>
</dbReference>
<evidence type="ECO:0000256" key="1">
    <source>
        <dbReference type="ARBA" id="ARBA00004123"/>
    </source>
</evidence>
<keyword evidence="8" id="KW-0539">Nucleus</keyword>
<comment type="subcellular location">
    <subcellularLocation>
        <location evidence="1">Nucleus</location>
    </subcellularLocation>
</comment>
<evidence type="ECO:0000256" key="8">
    <source>
        <dbReference type="ARBA" id="ARBA00023242"/>
    </source>
</evidence>
<keyword evidence="5" id="KW-0862">Zinc</keyword>
<dbReference type="Pfam" id="PF00096">
    <property type="entry name" value="zf-C2H2"/>
    <property type="match status" value="1"/>
</dbReference>
<sequence>MPVTKKKKNLDRRCTLEFFSLDIFLTSGFHKNPTFHFEFLTECAAKLQDLWKIVRTEQLFSQALVDPHRRETLCLQDLWKIIFSKQLFIQARHKLIHTGEKPYICKICGKSFAQSGHLSSHKFTHTQEKRFQCSVCGKRFQSKIGFQGHVKKHSGKEKSVCALCGQAFRLEEDLEKHLKYFTVKCGGKPTSAFGSFIE</sequence>
<evidence type="ECO:0000256" key="4">
    <source>
        <dbReference type="ARBA" id="ARBA00022771"/>
    </source>
</evidence>
<evidence type="ECO:0000256" key="3">
    <source>
        <dbReference type="ARBA" id="ARBA00022737"/>
    </source>
</evidence>
<dbReference type="SUPFAM" id="SSF57667">
    <property type="entry name" value="beta-beta-alpha zinc fingers"/>
    <property type="match status" value="2"/>
</dbReference>
<evidence type="ECO:0000256" key="6">
    <source>
        <dbReference type="ARBA" id="ARBA00023015"/>
    </source>
</evidence>
<dbReference type="InterPro" id="IPR013087">
    <property type="entry name" value="Znf_C2H2_type"/>
</dbReference>
<dbReference type="EMBL" id="OB662625">
    <property type="protein sequence ID" value="CAD7230343.1"/>
    <property type="molecule type" value="Genomic_DNA"/>
</dbReference>
<evidence type="ECO:0000256" key="7">
    <source>
        <dbReference type="ARBA" id="ARBA00023163"/>
    </source>
</evidence>
<name>A0A7R8WEU7_9CRUS</name>
<protein>
    <submittedName>
        <fullName evidence="9">Uncharacterized protein</fullName>
    </submittedName>
</protein>
<dbReference type="Gene3D" id="3.30.160.60">
    <property type="entry name" value="Classic Zinc Finger"/>
    <property type="match status" value="2"/>
</dbReference>
<proteinExistence type="predicted"/>
<reference evidence="9" key="1">
    <citation type="submission" date="2020-11" db="EMBL/GenBank/DDBJ databases">
        <authorList>
            <person name="Tran Van P."/>
        </authorList>
    </citation>
    <scope>NUCLEOTIDE SEQUENCE</scope>
</reference>
<keyword evidence="6" id="KW-0805">Transcription regulation</keyword>
<keyword evidence="7" id="KW-0804">Transcription</keyword>
<dbReference type="GO" id="GO:0005634">
    <property type="term" value="C:nucleus"/>
    <property type="evidence" value="ECO:0007669"/>
    <property type="project" value="UniProtKB-SubCell"/>
</dbReference>
<keyword evidence="2" id="KW-0479">Metal-binding</keyword>
<dbReference type="InterPro" id="IPR036236">
    <property type="entry name" value="Znf_C2H2_sf"/>
</dbReference>
<evidence type="ECO:0000256" key="2">
    <source>
        <dbReference type="ARBA" id="ARBA00022723"/>
    </source>
</evidence>
<organism evidence="9">
    <name type="scientific">Cyprideis torosa</name>
    <dbReference type="NCBI Taxonomy" id="163714"/>
    <lineage>
        <taxon>Eukaryota</taxon>
        <taxon>Metazoa</taxon>
        <taxon>Ecdysozoa</taxon>
        <taxon>Arthropoda</taxon>
        <taxon>Crustacea</taxon>
        <taxon>Oligostraca</taxon>
        <taxon>Ostracoda</taxon>
        <taxon>Podocopa</taxon>
        <taxon>Podocopida</taxon>
        <taxon>Cytherocopina</taxon>
        <taxon>Cytheroidea</taxon>
        <taxon>Cytherideidae</taxon>
        <taxon>Cyprideis</taxon>
    </lineage>
</organism>
<keyword evidence="4" id="KW-0863">Zinc-finger</keyword>
<accession>A0A7R8WEU7</accession>
<evidence type="ECO:0000256" key="5">
    <source>
        <dbReference type="ARBA" id="ARBA00022833"/>
    </source>
</evidence>
<evidence type="ECO:0000313" key="9">
    <source>
        <dbReference type="EMBL" id="CAD7230343.1"/>
    </source>
</evidence>
<dbReference type="FunFam" id="3.30.160.60:FF:000624">
    <property type="entry name" value="zinc finger protein 697"/>
    <property type="match status" value="1"/>
</dbReference>
<dbReference type="GO" id="GO:0008270">
    <property type="term" value="F:zinc ion binding"/>
    <property type="evidence" value="ECO:0007669"/>
    <property type="project" value="UniProtKB-KW"/>
</dbReference>
<dbReference type="GO" id="GO:0000981">
    <property type="term" value="F:DNA-binding transcription factor activity, RNA polymerase II-specific"/>
    <property type="evidence" value="ECO:0007669"/>
    <property type="project" value="TreeGrafter"/>
</dbReference>
<dbReference type="SMART" id="SM00355">
    <property type="entry name" value="ZnF_C2H2"/>
    <property type="match status" value="3"/>
</dbReference>
<dbReference type="PROSITE" id="PS00028">
    <property type="entry name" value="ZINC_FINGER_C2H2_1"/>
    <property type="match status" value="2"/>
</dbReference>